<sequence>MKKSLSAFVLIIIVWFFVFSFFVCQAAVPVRVKDIASILGARENQIMGFGLVVGLRNTGDSQSTGFTKQAMTNLLAKMGMAPQMDFKSRNVAAVMVTTNLPAFVKSGQKLDVTVSSLGDASSLAGGTLLFTPLEGPDGNVYAVAQGNVSVDQDVVVPNLSPVRRNHATTGRIPHGALVEKEVPVSIMDKGGIFVVLNEPDFTTADRTSKAIESAGYAARPLDAATVRVTVLGTEDALSAIAEIENLMVIPDAVAKVVINERTGTIVMGENVRISEAAVSYGGINVTVGPISLYSEGYTDQYSASRDTMRVQTNANIRPSEKGLTVVASSASLSTLVRALNAVRARPQELIAILQAMKKVGALKAELEII</sequence>
<gene>
    <name evidence="5" type="primary">flgI</name>
    <name evidence="6" type="ORF">A2310_03900</name>
</gene>
<organism evidence="6 7">
    <name type="scientific">candidate division WOR-1 bacterium RIFOXYB2_FULL_37_13</name>
    <dbReference type="NCBI Taxonomy" id="1802579"/>
    <lineage>
        <taxon>Bacteria</taxon>
        <taxon>Bacillati</taxon>
        <taxon>Saganbacteria</taxon>
    </lineage>
</organism>
<dbReference type="Proteomes" id="UP000178417">
    <property type="component" value="Unassembled WGS sequence"/>
</dbReference>
<keyword evidence="4 5" id="KW-0975">Bacterial flagellum</keyword>
<protein>
    <recommendedName>
        <fullName evidence="5">Flagellar P-ring protein</fullName>
    </recommendedName>
    <alternativeName>
        <fullName evidence="5">Basal body P-ring protein</fullName>
    </alternativeName>
</protein>
<accession>A0A1F4SL23</accession>
<comment type="similarity">
    <text evidence="5">Belongs to the FlgI family.</text>
</comment>
<dbReference type="InterPro" id="IPR001782">
    <property type="entry name" value="Flag_FlgI"/>
</dbReference>
<evidence type="ECO:0000256" key="1">
    <source>
        <dbReference type="ARBA" id="ARBA00002591"/>
    </source>
</evidence>
<reference evidence="6 7" key="1">
    <citation type="journal article" date="2016" name="Nat. Commun.">
        <title>Thousands of microbial genomes shed light on interconnected biogeochemical processes in an aquifer system.</title>
        <authorList>
            <person name="Anantharaman K."/>
            <person name="Brown C.T."/>
            <person name="Hug L.A."/>
            <person name="Sharon I."/>
            <person name="Castelle C.J."/>
            <person name="Probst A.J."/>
            <person name="Thomas B.C."/>
            <person name="Singh A."/>
            <person name="Wilkins M.J."/>
            <person name="Karaoz U."/>
            <person name="Brodie E.L."/>
            <person name="Williams K.H."/>
            <person name="Hubbard S.S."/>
            <person name="Banfield J.F."/>
        </authorList>
    </citation>
    <scope>NUCLEOTIDE SEQUENCE [LARGE SCALE GENOMIC DNA]</scope>
</reference>
<dbReference type="Pfam" id="PF02119">
    <property type="entry name" value="FlgI"/>
    <property type="match status" value="1"/>
</dbReference>
<dbReference type="PANTHER" id="PTHR30381">
    <property type="entry name" value="FLAGELLAR P-RING PERIPLASMIC PROTEIN FLGI"/>
    <property type="match status" value="1"/>
</dbReference>
<dbReference type="HAMAP" id="MF_00416">
    <property type="entry name" value="FlgI"/>
    <property type="match status" value="1"/>
</dbReference>
<dbReference type="GO" id="GO:0071973">
    <property type="term" value="P:bacterial-type flagellum-dependent cell motility"/>
    <property type="evidence" value="ECO:0007669"/>
    <property type="project" value="InterPro"/>
</dbReference>
<dbReference type="AlphaFoldDB" id="A0A1F4SL23"/>
<keyword evidence="3" id="KW-0732">Signal</keyword>
<evidence type="ECO:0000256" key="4">
    <source>
        <dbReference type="ARBA" id="ARBA00023143"/>
    </source>
</evidence>
<dbReference type="PRINTS" id="PR01010">
    <property type="entry name" value="FLGPRINGFLGI"/>
</dbReference>
<comment type="subunit">
    <text evidence="5">The basal body constitutes a major portion of the flagellar organelle and consists of four rings (L,P,S, and M) mounted on a central rod.</text>
</comment>
<comment type="caution">
    <text evidence="6">The sequence shown here is derived from an EMBL/GenBank/DDBJ whole genome shotgun (WGS) entry which is preliminary data.</text>
</comment>
<dbReference type="GO" id="GO:0005198">
    <property type="term" value="F:structural molecule activity"/>
    <property type="evidence" value="ECO:0007669"/>
    <property type="project" value="InterPro"/>
</dbReference>
<dbReference type="PANTHER" id="PTHR30381:SF0">
    <property type="entry name" value="FLAGELLAR P-RING PROTEIN"/>
    <property type="match status" value="1"/>
</dbReference>
<dbReference type="STRING" id="1802579.A2310_03900"/>
<comment type="function">
    <text evidence="1 5">Assembles around the rod to form the L-ring and probably protects the motor/basal body from shearing forces during rotation.</text>
</comment>
<dbReference type="EMBL" id="MEUB01000048">
    <property type="protein sequence ID" value="OGC21148.1"/>
    <property type="molecule type" value="Genomic_DNA"/>
</dbReference>
<dbReference type="GO" id="GO:0030288">
    <property type="term" value="C:outer membrane-bounded periplasmic space"/>
    <property type="evidence" value="ECO:0007669"/>
    <property type="project" value="InterPro"/>
</dbReference>
<dbReference type="NCBIfam" id="NF003676">
    <property type="entry name" value="PRK05303.1"/>
    <property type="match status" value="1"/>
</dbReference>
<evidence type="ECO:0000256" key="5">
    <source>
        <dbReference type="HAMAP-Rule" id="MF_00416"/>
    </source>
</evidence>
<name>A0A1F4SL23_UNCSA</name>
<evidence type="ECO:0000313" key="7">
    <source>
        <dbReference type="Proteomes" id="UP000178417"/>
    </source>
</evidence>
<evidence type="ECO:0000313" key="6">
    <source>
        <dbReference type="EMBL" id="OGC21148.1"/>
    </source>
</evidence>
<proteinExistence type="inferred from homology"/>
<dbReference type="GO" id="GO:0009428">
    <property type="term" value="C:bacterial-type flagellum basal body, distal rod, P ring"/>
    <property type="evidence" value="ECO:0007669"/>
    <property type="project" value="InterPro"/>
</dbReference>
<evidence type="ECO:0000256" key="3">
    <source>
        <dbReference type="ARBA" id="ARBA00022729"/>
    </source>
</evidence>
<comment type="subcellular location">
    <subcellularLocation>
        <location evidence="2 5">Bacterial flagellum basal body</location>
    </subcellularLocation>
</comment>
<evidence type="ECO:0000256" key="2">
    <source>
        <dbReference type="ARBA" id="ARBA00004117"/>
    </source>
</evidence>